<dbReference type="SUPFAM" id="SSF53335">
    <property type="entry name" value="S-adenosyl-L-methionine-dependent methyltransferases"/>
    <property type="match status" value="1"/>
</dbReference>
<dbReference type="PANTHER" id="PTHR32183">
    <property type="match status" value="1"/>
</dbReference>
<dbReference type="PROSITE" id="PS51585">
    <property type="entry name" value="SAM_MT_TPMT"/>
    <property type="match status" value="1"/>
</dbReference>
<evidence type="ECO:0000256" key="2">
    <source>
        <dbReference type="ARBA" id="ARBA00022603"/>
    </source>
</evidence>
<dbReference type="Gene3D" id="3.40.50.150">
    <property type="entry name" value="Vaccinia Virus protein VP39"/>
    <property type="match status" value="1"/>
</dbReference>
<dbReference type="PANTHER" id="PTHR32183:SF11">
    <property type="entry name" value="THIOL METHYLTRANSFERASE 2-RELATED"/>
    <property type="match status" value="1"/>
</dbReference>
<protein>
    <submittedName>
        <fullName evidence="5">Thiol methyltransferase</fullName>
    </submittedName>
</protein>
<keyword evidence="6" id="KW-1185">Reference proteome</keyword>
<dbReference type="Proteomes" id="UP001431209">
    <property type="component" value="Unassembled WGS sequence"/>
</dbReference>
<accession>A0AAW2ZDG6</accession>
<keyword evidence="1" id="KW-0597">Phosphoprotein</keyword>
<comment type="caution">
    <text evidence="5">The sequence shown here is derived from an EMBL/GenBank/DDBJ whole genome shotgun (WGS) entry which is preliminary data.</text>
</comment>
<evidence type="ECO:0000256" key="4">
    <source>
        <dbReference type="ARBA" id="ARBA00022691"/>
    </source>
</evidence>
<dbReference type="InterPro" id="IPR029063">
    <property type="entry name" value="SAM-dependent_MTases_sf"/>
</dbReference>
<keyword evidence="2 5" id="KW-0489">Methyltransferase</keyword>
<gene>
    <name evidence="5" type="ORF">AKO1_015296</name>
</gene>
<evidence type="ECO:0000313" key="5">
    <source>
        <dbReference type="EMBL" id="KAL0487967.1"/>
    </source>
</evidence>
<evidence type="ECO:0000256" key="3">
    <source>
        <dbReference type="ARBA" id="ARBA00022679"/>
    </source>
</evidence>
<dbReference type="GO" id="GO:0032259">
    <property type="term" value="P:methylation"/>
    <property type="evidence" value="ECO:0007669"/>
    <property type="project" value="UniProtKB-KW"/>
</dbReference>
<keyword evidence="4" id="KW-0949">S-adenosyl-L-methionine</keyword>
<dbReference type="InterPro" id="IPR008854">
    <property type="entry name" value="TPMT"/>
</dbReference>
<name>A0AAW2ZDG6_9EUKA</name>
<keyword evidence="3" id="KW-0808">Transferase</keyword>
<dbReference type="EMBL" id="JAOPGA020001389">
    <property type="protein sequence ID" value="KAL0487967.1"/>
    <property type="molecule type" value="Genomic_DNA"/>
</dbReference>
<evidence type="ECO:0000256" key="1">
    <source>
        <dbReference type="ARBA" id="ARBA00022553"/>
    </source>
</evidence>
<dbReference type="GO" id="GO:0008757">
    <property type="term" value="F:S-adenosylmethionine-dependent methyltransferase activity"/>
    <property type="evidence" value="ECO:0007669"/>
    <property type="project" value="InterPro"/>
</dbReference>
<reference evidence="5 6" key="1">
    <citation type="submission" date="2024-03" db="EMBL/GenBank/DDBJ databases">
        <title>The Acrasis kona genome and developmental transcriptomes reveal deep origins of eukaryotic multicellular pathways.</title>
        <authorList>
            <person name="Sheikh S."/>
            <person name="Fu C.-J."/>
            <person name="Brown M.W."/>
            <person name="Baldauf S.L."/>
        </authorList>
    </citation>
    <scope>NUCLEOTIDE SEQUENCE [LARGE SCALE GENOMIC DNA]</scope>
    <source>
        <strain evidence="5 6">ATCC MYA-3509</strain>
    </source>
</reference>
<dbReference type="Pfam" id="PF05724">
    <property type="entry name" value="TPMT"/>
    <property type="match status" value="1"/>
</dbReference>
<organism evidence="5 6">
    <name type="scientific">Acrasis kona</name>
    <dbReference type="NCBI Taxonomy" id="1008807"/>
    <lineage>
        <taxon>Eukaryota</taxon>
        <taxon>Discoba</taxon>
        <taxon>Heterolobosea</taxon>
        <taxon>Tetramitia</taxon>
        <taxon>Eutetramitia</taxon>
        <taxon>Acrasidae</taxon>
        <taxon>Acrasis</taxon>
    </lineage>
</organism>
<proteinExistence type="predicted"/>
<evidence type="ECO:0000313" key="6">
    <source>
        <dbReference type="Proteomes" id="UP001431209"/>
    </source>
</evidence>
<sequence length="211" mass="23904">MSTVKTNEDWQDLWRKGDTRWDTNQSNPTLVSLVDKDTHFKEKNFSRALVPGCGSGYDAFTLCRIPSIKEVVGLDVSDLANKRSNELRDERIAHDPSVAKAKFVVGDFFTLPEDDKFDLIFDYTFLCAMIPENRDKWADTYARIIKPGGELVTLIFPLSKPPPGPPHQINFDLVSSLLTPRGFVNIESRACTESVPSRLGNEWLAIWVKKE</sequence>
<dbReference type="AlphaFoldDB" id="A0AAW2ZDG6"/>
<dbReference type="CDD" id="cd02440">
    <property type="entry name" value="AdoMet_MTases"/>
    <property type="match status" value="1"/>
</dbReference>